<dbReference type="EMBL" id="AE001437">
    <property type="protein sequence ID" value="AAK78399.1"/>
    <property type="molecule type" value="Genomic_DNA"/>
</dbReference>
<dbReference type="PATRIC" id="fig|272562.8.peg.615"/>
<dbReference type="PIR" id="D96951">
    <property type="entry name" value="D96951"/>
</dbReference>
<reference evidence="2 3" key="1">
    <citation type="journal article" date="2001" name="J. Bacteriol.">
        <title>Genome sequence and comparative analysis of the solvent-producing bacterium Clostridium acetobutylicum.</title>
        <authorList>
            <person name="Nolling J."/>
            <person name="Breton G."/>
            <person name="Omelchenko M.V."/>
            <person name="Makarova K.S."/>
            <person name="Zeng Q."/>
            <person name="Gibson R."/>
            <person name="Lee H.M."/>
            <person name="Dubois J."/>
            <person name="Qiu D."/>
            <person name="Hitti J."/>
            <person name="Wolf Y.I."/>
            <person name="Tatusov R.L."/>
            <person name="Sabathe F."/>
            <person name="Doucette-Stamm L."/>
            <person name="Soucaille P."/>
            <person name="Daly M.J."/>
            <person name="Bennett G.N."/>
            <person name="Koonin E.V."/>
            <person name="Smith D.R."/>
        </authorList>
    </citation>
    <scope>NUCLEOTIDE SEQUENCE [LARGE SCALE GENOMIC DNA]</scope>
    <source>
        <strain evidence="3">ATCC 824 / DSM 792 / JCM 1419 / LMG 5710 / VKM B-1787</strain>
    </source>
</reference>
<protein>
    <submittedName>
        <fullName evidence="2">Predicted membrane protein</fullName>
    </submittedName>
</protein>
<evidence type="ECO:0000313" key="3">
    <source>
        <dbReference type="Proteomes" id="UP000000814"/>
    </source>
</evidence>
<proteinExistence type="predicted"/>
<dbReference type="OrthoDB" id="1935925at2"/>
<dbReference type="GeneID" id="44996928"/>
<evidence type="ECO:0000313" key="2">
    <source>
        <dbReference type="EMBL" id="AAK78399.1"/>
    </source>
</evidence>
<dbReference type="KEGG" id="cac:CA_C0419"/>
<dbReference type="AlphaFoldDB" id="Q97LY1"/>
<dbReference type="Proteomes" id="UP000000814">
    <property type="component" value="Chromosome"/>
</dbReference>
<evidence type="ECO:0000256" key="1">
    <source>
        <dbReference type="SAM" id="Phobius"/>
    </source>
</evidence>
<accession>Q97LY1</accession>
<feature type="transmembrane region" description="Helical" evidence="1">
    <location>
        <begin position="7"/>
        <end position="26"/>
    </location>
</feature>
<gene>
    <name evidence="2" type="ordered locus">CA_C0419</name>
</gene>
<sequence length="371" mass="43006">MKKRINAIITILAFIFLGLYVSKWSIINEIKLFLYILVSFVVCIILQEISFILIGQIYGIVSHVICIGPFAIFKRNGKLKVKFKMRAYSGFLGNIQGVHIPDIKSKEEFERVKKNLKIVLCAGFFADIIIVIVALILIFTAAFKNHDFKMFLIISIIMAELLGFISVFGGSVKSALNMKKSSEEEVLQDLLLLGIFYEGTKEAHRFSYLIERYLVLGENIKVRNYSDDEMLKNISYVSELIYMRLGGIVNKVPSNIMKFIQNIIKKKEQFVGKPRFSRRVLNLVYRYILYLAVVDNNNKDALELYNYFAKFLYYNDKRKNYTKVFIEHILGIEDNYEYLMDANNLIKSKGGMWFGYGIHEVDVHMINLKNS</sequence>
<feature type="transmembrane region" description="Helical" evidence="1">
    <location>
        <begin position="118"/>
        <end position="142"/>
    </location>
</feature>
<name>Q97LY1_CLOAB</name>
<keyword evidence="1" id="KW-1133">Transmembrane helix</keyword>
<keyword evidence="3" id="KW-1185">Reference proteome</keyword>
<feature type="transmembrane region" description="Helical" evidence="1">
    <location>
        <begin position="32"/>
        <end position="54"/>
    </location>
</feature>
<organism evidence="2 3">
    <name type="scientific">Clostridium acetobutylicum (strain ATCC 824 / DSM 792 / JCM 1419 / IAM 19013 / LMG 5710 / NBRC 13948 / NRRL B-527 / VKM B-1787 / 2291 / W)</name>
    <dbReference type="NCBI Taxonomy" id="272562"/>
    <lineage>
        <taxon>Bacteria</taxon>
        <taxon>Bacillati</taxon>
        <taxon>Bacillota</taxon>
        <taxon>Clostridia</taxon>
        <taxon>Eubacteriales</taxon>
        <taxon>Clostridiaceae</taxon>
        <taxon>Clostridium</taxon>
    </lineage>
</organism>
<feature type="transmembrane region" description="Helical" evidence="1">
    <location>
        <begin position="148"/>
        <end position="172"/>
    </location>
</feature>
<keyword evidence="1" id="KW-0472">Membrane</keyword>
<keyword evidence="1" id="KW-0812">Transmembrane</keyword>
<dbReference type="HOGENOM" id="CLU_745345_0_0_9"/>
<dbReference type="STRING" id="272562.CA_C0419"/>
<dbReference type="RefSeq" id="WP_010963741.1">
    <property type="nucleotide sequence ID" value="NC_003030.1"/>
</dbReference>